<dbReference type="AlphaFoldDB" id="A0A0L0D6C4"/>
<dbReference type="SUPFAM" id="SSF90123">
    <property type="entry name" value="ABC transporter transmembrane region"/>
    <property type="match status" value="1"/>
</dbReference>
<reference evidence="20 21" key="1">
    <citation type="submission" date="2010-05" db="EMBL/GenBank/DDBJ databases">
        <title>The Genome Sequence of Thecamonas trahens ATCC 50062.</title>
        <authorList>
            <consortium name="The Broad Institute Genome Sequencing Platform"/>
            <person name="Russ C."/>
            <person name="Cuomo C."/>
            <person name="Shea T."/>
            <person name="Young S.K."/>
            <person name="Zeng Q."/>
            <person name="Koehrsen M."/>
            <person name="Haas B."/>
            <person name="Borodovsky M."/>
            <person name="Guigo R."/>
            <person name="Alvarado L."/>
            <person name="Berlin A."/>
            <person name="Bochicchio J."/>
            <person name="Borenstein D."/>
            <person name="Chapman S."/>
            <person name="Chen Z."/>
            <person name="Freedman E."/>
            <person name="Gellesch M."/>
            <person name="Goldberg J."/>
            <person name="Griggs A."/>
            <person name="Gujja S."/>
            <person name="Heilman E."/>
            <person name="Heiman D."/>
            <person name="Hepburn T."/>
            <person name="Howarth C."/>
            <person name="Jen D."/>
            <person name="Larson L."/>
            <person name="Mehta T."/>
            <person name="Park D."/>
            <person name="Pearson M."/>
            <person name="Roberts A."/>
            <person name="Saif S."/>
            <person name="Shenoy N."/>
            <person name="Sisk P."/>
            <person name="Stolte C."/>
            <person name="Sykes S."/>
            <person name="Thomson T."/>
            <person name="Walk T."/>
            <person name="White J."/>
            <person name="Yandava C."/>
            <person name="Burger G."/>
            <person name="Gray M.W."/>
            <person name="Holland P.W.H."/>
            <person name="King N."/>
            <person name="Lang F.B.F."/>
            <person name="Roger A.J."/>
            <person name="Ruiz-Trillo I."/>
            <person name="Lander E."/>
            <person name="Nusbaum C."/>
        </authorList>
    </citation>
    <scope>NUCLEOTIDE SEQUENCE [LARGE SCALE GENOMIC DNA]</scope>
    <source>
        <strain evidence="20 21">ATCC 50062</strain>
    </source>
</reference>
<evidence type="ECO:0000256" key="6">
    <source>
        <dbReference type="ARBA" id="ARBA00022792"/>
    </source>
</evidence>
<keyword evidence="9" id="KW-0630">Potassium</keyword>
<evidence type="ECO:0000256" key="2">
    <source>
        <dbReference type="ARBA" id="ARBA00022448"/>
    </source>
</evidence>
<dbReference type="GO" id="GO:0016887">
    <property type="term" value="F:ATP hydrolysis activity"/>
    <property type="evidence" value="ECO:0007669"/>
    <property type="project" value="InterPro"/>
</dbReference>
<evidence type="ECO:0000313" key="21">
    <source>
        <dbReference type="Proteomes" id="UP000054408"/>
    </source>
</evidence>
<feature type="transmembrane region" description="Helical" evidence="17">
    <location>
        <begin position="182"/>
        <end position="202"/>
    </location>
</feature>
<evidence type="ECO:0000256" key="9">
    <source>
        <dbReference type="ARBA" id="ARBA00022958"/>
    </source>
</evidence>
<dbReference type="RefSeq" id="XP_013758926.1">
    <property type="nucleotide sequence ID" value="XM_013903472.1"/>
</dbReference>
<keyword evidence="3" id="KW-0633">Potassium transport</keyword>
<keyword evidence="8" id="KW-0809">Transit peptide</keyword>
<evidence type="ECO:0000256" key="5">
    <source>
        <dbReference type="ARBA" id="ARBA00022741"/>
    </source>
</evidence>
<dbReference type="Proteomes" id="UP000054408">
    <property type="component" value="Unassembled WGS sequence"/>
</dbReference>
<evidence type="ECO:0000256" key="11">
    <source>
        <dbReference type="ARBA" id="ARBA00023065"/>
    </source>
</evidence>
<dbReference type="STRING" id="461836.A0A0L0D6C4"/>
<dbReference type="SMART" id="SM00382">
    <property type="entry name" value="AAA"/>
    <property type="match status" value="1"/>
</dbReference>
<dbReference type="Gene3D" id="1.20.1560.10">
    <property type="entry name" value="ABC transporter type 1, transmembrane domain"/>
    <property type="match status" value="1"/>
</dbReference>
<dbReference type="Gene3D" id="3.40.50.300">
    <property type="entry name" value="P-loop containing nucleotide triphosphate hydrolases"/>
    <property type="match status" value="1"/>
</dbReference>
<evidence type="ECO:0000313" key="20">
    <source>
        <dbReference type="EMBL" id="KNC47904.1"/>
    </source>
</evidence>
<dbReference type="InterPro" id="IPR039421">
    <property type="entry name" value="Type_1_exporter"/>
</dbReference>
<evidence type="ECO:0000256" key="12">
    <source>
        <dbReference type="ARBA" id="ARBA00023128"/>
    </source>
</evidence>
<proteinExistence type="predicted"/>
<gene>
    <name evidence="20" type="ORF">AMSG_04135</name>
</gene>
<evidence type="ECO:0000259" key="18">
    <source>
        <dbReference type="PROSITE" id="PS50893"/>
    </source>
</evidence>
<dbReference type="PANTHER" id="PTHR43394:SF17">
    <property type="entry name" value="MITOCHONDRIAL POTASSIUM CHANNEL ATP-BINDING SUBUNIT"/>
    <property type="match status" value="1"/>
</dbReference>
<dbReference type="Pfam" id="PF00005">
    <property type="entry name" value="ABC_tran"/>
    <property type="match status" value="1"/>
</dbReference>
<dbReference type="GO" id="GO:0090374">
    <property type="term" value="P:oligopeptide export from mitochondrion"/>
    <property type="evidence" value="ECO:0007669"/>
    <property type="project" value="TreeGrafter"/>
</dbReference>
<evidence type="ECO:0000256" key="8">
    <source>
        <dbReference type="ARBA" id="ARBA00022946"/>
    </source>
</evidence>
<dbReference type="CDD" id="cd18574">
    <property type="entry name" value="ABC_6TM_ABCB8_like"/>
    <property type="match status" value="1"/>
</dbReference>
<dbReference type="PROSITE" id="PS50893">
    <property type="entry name" value="ABC_TRANSPORTER_2"/>
    <property type="match status" value="1"/>
</dbReference>
<dbReference type="InterPro" id="IPR003439">
    <property type="entry name" value="ABC_transporter-like_ATP-bd"/>
</dbReference>
<dbReference type="GO" id="GO:0005524">
    <property type="term" value="F:ATP binding"/>
    <property type="evidence" value="ECO:0007669"/>
    <property type="project" value="UniProtKB-KW"/>
</dbReference>
<protein>
    <recommendedName>
        <fullName evidence="14">Mitochondrial potassium channel ATP-binding subunit</fullName>
    </recommendedName>
    <alternativeName>
        <fullName evidence="16">ATP-binding cassette sub-family B member 8, mitochondrial</fullName>
    </alternativeName>
    <alternativeName>
        <fullName evidence="15">Mitochondrial sulfonylurea-receptor</fullName>
    </alternativeName>
</protein>
<keyword evidence="13 17" id="KW-0472">Membrane</keyword>
<dbReference type="GO" id="GO:0015421">
    <property type="term" value="F:ABC-type oligopeptide transporter activity"/>
    <property type="evidence" value="ECO:0007669"/>
    <property type="project" value="TreeGrafter"/>
</dbReference>
<feature type="transmembrane region" description="Helical" evidence="17">
    <location>
        <begin position="38"/>
        <end position="57"/>
    </location>
</feature>
<dbReference type="PROSITE" id="PS00211">
    <property type="entry name" value="ABC_TRANSPORTER_1"/>
    <property type="match status" value="1"/>
</dbReference>
<comment type="subcellular location">
    <subcellularLocation>
        <location evidence="1">Mitochondrion inner membrane</location>
        <topology evidence="1">Multi-pass membrane protein</topology>
    </subcellularLocation>
</comment>
<evidence type="ECO:0000256" key="10">
    <source>
        <dbReference type="ARBA" id="ARBA00022989"/>
    </source>
</evidence>
<keyword evidence="11" id="KW-0406">Ion transport</keyword>
<name>A0A0L0D6C4_THETB</name>
<evidence type="ECO:0000256" key="13">
    <source>
        <dbReference type="ARBA" id="ARBA00023136"/>
    </source>
</evidence>
<feature type="domain" description="ABC transporter" evidence="18">
    <location>
        <begin position="357"/>
        <end position="593"/>
    </location>
</feature>
<keyword evidence="10 17" id="KW-1133">Transmembrane helix</keyword>
<dbReference type="GO" id="GO:0005743">
    <property type="term" value="C:mitochondrial inner membrane"/>
    <property type="evidence" value="ECO:0007669"/>
    <property type="project" value="UniProtKB-SubCell"/>
</dbReference>
<dbReference type="PROSITE" id="PS50929">
    <property type="entry name" value="ABC_TM1F"/>
    <property type="match status" value="1"/>
</dbReference>
<sequence>MPLEVLADDIVLADGGTAAAKEPSALTLVWRMVAPDKWLLAAAVVATVSSSLVSLLIPPSVGGLLASLKAGASFSTLWGGVAKLAGVVVFQASLSAGYIALLSSFSQRLVQRLRTALFDALMAKDMGAYDATRGGEFSALLSADVEAVRAAVKHCVSIGVRAVVVLVGGCVSLALISPQMTGILFCALPVSVWAGSIFARHLRGISGAAAARTASSLALADEYMANIRTVRAFGAEAAALELFASDTREATGLAASLGRRIGIFHGFTSLGLYGMVLGVISYGAGLVANGSLAPEAIVTFMLQASRMQSAFASLSILSGQAVKGIDAASRIDAVLSATPAIPLAAPHLAQPDIVGNVSFQHVSFRYPSRPQRKVLRDVSFDVPRGSVVALVGPSGSGKTTLAWLLMRLYDPEAGQVVVDGVPLTHLDPATLRSSMAIVSQEPDLFAGSIAFNIAFGRPDASRAEIAAAARVAAAADFIEAFPDGYDTLVGERGVQLSGGQKQRIAIARALLRDPAILILDEATSALDAESEAAVQGALEILMRDRTTIVIAHRLSTIKNADNIVVIADGELVAQGSHTELLADPDSLYAALVAAQLH</sequence>
<dbReference type="InterPro" id="IPR003593">
    <property type="entry name" value="AAA+_ATPase"/>
</dbReference>
<dbReference type="OMA" id="CRLYEPQ"/>
<dbReference type="FunFam" id="3.40.50.300:FF:000403">
    <property type="entry name" value="ATP-binding cassette sub-family B member 8, mitochondrial"/>
    <property type="match status" value="1"/>
</dbReference>
<dbReference type="EMBL" id="GL349449">
    <property type="protein sequence ID" value="KNC47904.1"/>
    <property type="molecule type" value="Genomic_DNA"/>
</dbReference>
<dbReference type="OrthoDB" id="6500128at2759"/>
<evidence type="ECO:0000256" key="1">
    <source>
        <dbReference type="ARBA" id="ARBA00004448"/>
    </source>
</evidence>
<keyword evidence="2" id="KW-0813">Transport</keyword>
<feature type="transmembrane region" description="Helical" evidence="17">
    <location>
        <begin position="158"/>
        <end position="176"/>
    </location>
</feature>
<keyword evidence="4 17" id="KW-0812">Transmembrane</keyword>
<evidence type="ECO:0000256" key="4">
    <source>
        <dbReference type="ARBA" id="ARBA00022692"/>
    </source>
</evidence>
<organism evidence="20 21">
    <name type="scientific">Thecamonas trahens ATCC 50062</name>
    <dbReference type="NCBI Taxonomy" id="461836"/>
    <lineage>
        <taxon>Eukaryota</taxon>
        <taxon>Apusozoa</taxon>
        <taxon>Apusomonadida</taxon>
        <taxon>Apusomonadidae</taxon>
        <taxon>Thecamonas</taxon>
    </lineage>
</organism>
<keyword evidence="7" id="KW-0067">ATP-binding</keyword>
<keyword evidence="12" id="KW-0496">Mitochondrion</keyword>
<feature type="transmembrane region" description="Helical" evidence="17">
    <location>
        <begin position="77"/>
        <end position="102"/>
    </location>
</feature>
<evidence type="ECO:0000256" key="17">
    <source>
        <dbReference type="SAM" id="Phobius"/>
    </source>
</evidence>
<evidence type="ECO:0000259" key="19">
    <source>
        <dbReference type="PROSITE" id="PS50929"/>
    </source>
</evidence>
<evidence type="ECO:0000256" key="14">
    <source>
        <dbReference type="ARBA" id="ARBA00040439"/>
    </source>
</evidence>
<evidence type="ECO:0000256" key="7">
    <source>
        <dbReference type="ARBA" id="ARBA00022840"/>
    </source>
</evidence>
<feature type="domain" description="ABC transmembrane type-1" evidence="19">
    <location>
        <begin position="41"/>
        <end position="323"/>
    </location>
</feature>
<feature type="transmembrane region" description="Helical" evidence="17">
    <location>
        <begin position="263"/>
        <end position="284"/>
    </location>
</feature>
<evidence type="ECO:0000256" key="3">
    <source>
        <dbReference type="ARBA" id="ARBA00022538"/>
    </source>
</evidence>
<keyword evidence="5" id="KW-0547">Nucleotide-binding</keyword>
<accession>A0A0L0D6C4</accession>
<dbReference type="eggNOG" id="KOG0058">
    <property type="taxonomic scope" value="Eukaryota"/>
</dbReference>
<dbReference type="InterPro" id="IPR027417">
    <property type="entry name" value="P-loop_NTPase"/>
</dbReference>
<dbReference type="GeneID" id="25563697"/>
<keyword evidence="6" id="KW-0999">Mitochondrion inner membrane</keyword>
<evidence type="ECO:0000256" key="16">
    <source>
        <dbReference type="ARBA" id="ARBA00042968"/>
    </source>
</evidence>
<dbReference type="GO" id="GO:0006813">
    <property type="term" value="P:potassium ion transport"/>
    <property type="evidence" value="ECO:0007669"/>
    <property type="project" value="UniProtKB-KW"/>
</dbReference>
<dbReference type="InterPro" id="IPR036640">
    <property type="entry name" value="ABC1_TM_sf"/>
</dbReference>
<dbReference type="SUPFAM" id="SSF52540">
    <property type="entry name" value="P-loop containing nucleoside triphosphate hydrolases"/>
    <property type="match status" value="1"/>
</dbReference>
<dbReference type="InterPro" id="IPR011527">
    <property type="entry name" value="ABC1_TM_dom"/>
</dbReference>
<dbReference type="InterPro" id="IPR017871">
    <property type="entry name" value="ABC_transporter-like_CS"/>
</dbReference>
<evidence type="ECO:0000256" key="15">
    <source>
        <dbReference type="ARBA" id="ARBA00041416"/>
    </source>
</evidence>
<dbReference type="Pfam" id="PF00664">
    <property type="entry name" value="ABC_membrane"/>
    <property type="match status" value="1"/>
</dbReference>
<dbReference type="PANTHER" id="PTHR43394">
    <property type="entry name" value="ATP-DEPENDENT PERMEASE MDL1, MITOCHONDRIAL"/>
    <property type="match status" value="1"/>
</dbReference>
<keyword evidence="21" id="KW-1185">Reference proteome</keyword>